<evidence type="ECO:0000313" key="2">
    <source>
        <dbReference type="EMBL" id="QMR41482.1"/>
    </source>
</evidence>
<evidence type="ECO:0000313" key="3">
    <source>
        <dbReference type="Proteomes" id="UP000514462"/>
    </source>
</evidence>
<reference evidence="3" key="1">
    <citation type="submission" date="2020-06" db="EMBL/GenBank/DDBJ databases">
        <title>REHAB project genomes.</title>
        <authorList>
            <person name="Shaw L.P."/>
        </authorList>
    </citation>
    <scope>NUCLEOTIDE SEQUENCE [LARGE SCALE GENOMIC DNA]</scope>
    <source>
        <strain evidence="3">RHBSTW-00938</strain>
    </source>
</reference>
<gene>
    <name evidence="2" type="ORF">HV331_19150</name>
</gene>
<dbReference type="AlphaFoldDB" id="A0AAP9U7J3"/>
<dbReference type="EMBL" id="CP055904">
    <property type="protein sequence ID" value="QMR41482.1"/>
    <property type="molecule type" value="Genomic_DNA"/>
</dbReference>
<sequence length="188" mass="21766">MYIPRPAKLLFTVNDAWNRFGDSVTPWARLCVERMLACGTTEMGVRRYCCSSSDCPHSRFFCQSCKSKACSAYGFKATEQWVSQQSHILPDCDWQHITFTMPHLLWPFFNNNWPLLNALFRAATRAMLRWARKQGLKAFLHTDPYKCILCGNRLRFTGAQAGRHASELMAERLHNIDRKRWLLSQTAG</sequence>
<dbReference type="Pfam" id="PF14319">
    <property type="entry name" value="Zn_Tnp_IS91"/>
    <property type="match status" value="1"/>
</dbReference>
<organism evidence="2 3">
    <name type="scientific">Klebsiella aerogenes</name>
    <name type="common">Enterobacter aerogenes</name>
    <dbReference type="NCBI Taxonomy" id="548"/>
    <lineage>
        <taxon>Bacteria</taxon>
        <taxon>Pseudomonadati</taxon>
        <taxon>Pseudomonadota</taxon>
        <taxon>Gammaproteobacteria</taxon>
        <taxon>Enterobacterales</taxon>
        <taxon>Enterobacteriaceae</taxon>
        <taxon>Klebsiella/Raoultella group</taxon>
        <taxon>Klebsiella</taxon>
    </lineage>
</organism>
<protein>
    <submittedName>
        <fullName evidence="2">Transposase zinc-binding domain-containing protein</fullName>
    </submittedName>
</protein>
<feature type="domain" description="Transposase zinc-binding" evidence="1">
    <location>
        <begin position="17"/>
        <end position="101"/>
    </location>
</feature>
<name>A0AAP9U7J3_KLEAE</name>
<dbReference type="Proteomes" id="UP000514462">
    <property type="component" value="Chromosome"/>
</dbReference>
<dbReference type="InterPro" id="IPR026889">
    <property type="entry name" value="Zn_Tnp"/>
</dbReference>
<evidence type="ECO:0000259" key="1">
    <source>
        <dbReference type="Pfam" id="PF14319"/>
    </source>
</evidence>
<proteinExistence type="predicted"/>
<accession>A0AAP9U7J3</accession>